<reference evidence="1 2" key="1">
    <citation type="submission" date="2019-03" db="EMBL/GenBank/DDBJ databases">
        <title>Genomic Encyclopedia of Type Strains, Phase IV (KMG-IV): sequencing the most valuable type-strain genomes for metagenomic binning, comparative biology and taxonomic classification.</title>
        <authorList>
            <person name="Goeker M."/>
        </authorList>
    </citation>
    <scope>NUCLEOTIDE SEQUENCE [LARGE SCALE GENOMIC DNA]</scope>
    <source>
        <strain evidence="1 2">DSM 29487</strain>
    </source>
</reference>
<keyword evidence="2" id="KW-1185">Reference proteome</keyword>
<evidence type="ECO:0000313" key="1">
    <source>
        <dbReference type="EMBL" id="TCW01680.1"/>
    </source>
</evidence>
<protein>
    <submittedName>
        <fullName evidence="1">Uncharacterized protein</fullName>
    </submittedName>
</protein>
<accession>A0A4R3Z5E6</accession>
<dbReference type="Proteomes" id="UP000295515">
    <property type="component" value="Unassembled WGS sequence"/>
</dbReference>
<evidence type="ECO:0000313" key="2">
    <source>
        <dbReference type="Proteomes" id="UP000295515"/>
    </source>
</evidence>
<gene>
    <name evidence="1" type="ORF">EDD60_103136</name>
</gene>
<dbReference type="EMBL" id="SMCQ01000003">
    <property type="protein sequence ID" value="TCW01680.1"/>
    <property type="molecule type" value="Genomic_DNA"/>
</dbReference>
<organism evidence="1 2">
    <name type="scientific">Longibaculum muris</name>
    <dbReference type="NCBI Taxonomy" id="1796628"/>
    <lineage>
        <taxon>Bacteria</taxon>
        <taxon>Bacillati</taxon>
        <taxon>Bacillota</taxon>
        <taxon>Erysipelotrichia</taxon>
        <taxon>Erysipelotrichales</taxon>
        <taxon>Coprobacillaceae</taxon>
        <taxon>Longibaculum</taxon>
    </lineage>
</organism>
<sequence length="56" mass="6142">MTTFSMVAVFAYGRLRSTTLYKSSSTDAVTDWIGYDYIAKNDASSSALMEAATWTS</sequence>
<comment type="caution">
    <text evidence="1">The sequence shown here is derived from an EMBL/GenBank/DDBJ whole genome shotgun (WGS) entry which is preliminary data.</text>
</comment>
<proteinExistence type="predicted"/>
<name>A0A4R3Z5E6_9FIRM</name>
<dbReference type="AlphaFoldDB" id="A0A4R3Z5E6"/>